<proteinExistence type="predicted"/>
<dbReference type="EMBL" id="FORI01000016">
    <property type="protein sequence ID" value="SFJ09022.1"/>
    <property type="molecule type" value="Genomic_DNA"/>
</dbReference>
<dbReference type="RefSeq" id="WP_074933845.1">
    <property type="nucleotide sequence ID" value="NZ_FORI01000016.1"/>
</dbReference>
<keyword evidence="1" id="KW-0732">Signal</keyword>
<gene>
    <name evidence="2" type="ORF">SAMN04487775_1167</name>
</gene>
<dbReference type="AlphaFoldDB" id="A0A1I3NIM5"/>
<protein>
    <recommendedName>
        <fullName evidence="4">Glycogen recognition site of AMP-activated protein kinase</fullName>
    </recommendedName>
</protein>
<keyword evidence="3" id="KW-1185">Reference proteome</keyword>
<dbReference type="OrthoDB" id="9811945at2"/>
<name>A0A1I3NIM5_9SPIR</name>
<dbReference type="InterPro" id="IPR013783">
    <property type="entry name" value="Ig-like_fold"/>
</dbReference>
<dbReference type="Proteomes" id="UP000182737">
    <property type="component" value="Unassembled WGS sequence"/>
</dbReference>
<evidence type="ECO:0008006" key="4">
    <source>
        <dbReference type="Google" id="ProtNLM"/>
    </source>
</evidence>
<feature type="chain" id="PRO_5010318648" description="Glycogen recognition site of AMP-activated protein kinase" evidence="1">
    <location>
        <begin position="23"/>
        <end position="240"/>
    </location>
</feature>
<feature type="signal peptide" evidence="1">
    <location>
        <begin position="1"/>
        <end position="22"/>
    </location>
</feature>
<evidence type="ECO:0000313" key="3">
    <source>
        <dbReference type="Proteomes" id="UP000182737"/>
    </source>
</evidence>
<evidence type="ECO:0000313" key="2">
    <source>
        <dbReference type="EMBL" id="SFJ09022.1"/>
    </source>
</evidence>
<dbReference type="SUPFAM" id="SSF81296">
    <property type="entry name" value="E set domains"/>
    <property type="match status" value="1"/>
</dbReference>
<organism evidence="2 3">
    <name type="scientific">Treponema bryantii</name>
    <dbReference type="NCBI Taxonomy" id="163"/>
    <lineage>
        <taxon>Bacteria</taxon>
        <taxon>Pseudomonadati</taxon>
        <taxon>Spirochaetota</taxon>
        <taxon>Spirochaetia</taxon>
        <taxon>Spirochaetales</taxon>
        <taxon>Treponemataceae</taxon>
        <taxon>Treponema</taxon>
    </lineage>
</organism>
<accession>A0A1I3NIM5</accession>
<dbReference type="Gene3D" id="2.60.40.10">
    <property type="entry name" value="Immunoglobulins"/>
    <property type="match status" value="1"/>
</dbReference>
<reference evidence="3" key="1">
    <citation type="submission" date="2016-10" db="EMBL/GenBank/DDBJ databases">
        <authorList>
            <person name="Varghese N."/>
            <person name="Submissions S."/>
        </authorList>
    </citation>
    <scope>NUCLEOTIDE SEQUENCE [LARGE SCALE GENOMIC DNA]</scope>
    <source>
        <strain evidence="3">XBD1002</strain>
    </source>
</reference>
<evidence type="ECO:0000256" key="1">
    <source>
        <dbReference type="SAM" id="SignalP"/>
    </source>
</evidence>
<sequence>MKKLILLAALVMGCFCAVPVFAAEQTNYQNFELDTLLHGIDKPGAPVVTDDYIIFTADTRHRFVGIAFDFEEYKVIHPFQILTQKDDEEKVSRKHMFYVFKREHKFTELKYRLVFDGLWTTDPLNPNKEYDQNVNLYFSKLENLGSINVYTESPKNDYAHFIYKGETGQKVNLAGTFTNWDPWIYEMVETSPGLYELELPLPAGKYYYNYYIGLTPVLDNTNPQKVYTTDGRSASVLTVR</sequence>
<dbReference type="InterPro" id="IPR014756">
    <property type="entry name" value="Ig_E-set"/>
</dbReference>